<dbReference type="EMBL" id="HBJA01063491">
    <property type="protein sequence ID" value="CAE0811279.1"/>
    <property type="molecule type" value="Transcribed_RNA"/>
</dbReference>
<protein>
    <submittedName>
        <fullName evidence="1">Uncharacterized protein</fullName>
    </submittedName>
</protein>
<accession>A0A7S4CZW1</accession>
<evidence type="ECO:0000313" key="1">
    <source>
        <dbReference type="EMBL" id="CAE0811279.1"/>
    </source>
</evidence>
<proteinExistence type="predicted"/>
<dbReference type="AlphaFoldDB" id="A0A7S4CZW1"/>
<gene>
    <name evidence="1" type="ORF">EGYM00163_LOCUS22427</name>
</gene>
<sequence length="119" mass="12903">MPACCLGMGVLLCPPPPHAHSCRWCGAALAEGWGCGRGGLEGQHLWQAQDWLGQAPDERCIYPLAQVGWQLPLAVGSRTIGSSGLHALRRSPRPDGSLFFFLAQTKMSWGSLLTSQYLR</sequence>
<reference evidence="1" key="1">
    <citation type="submission" date="2021-01" db="EMBL/GenBank/DDBJ databases">
        <authorList>
            <person name="Corre E."/>
            <person name="Pelletier E."/>
            <person name="Niang G."/>
            <person name="Scheremetjew M."/>
            <person name="Finn R."/>
            <person name="Kale V."/>
            <person name="Holt S."/>
            <person name="Cochrane G."/>
            <person name="Meng A."/>
            <person name="Brown T."/>
            <person name="Cohen L."/>
        </authorList>
    </citation>
    <scope>NUCLEOTIDE SEQUENCE</scope>
    <source>
        <strain evidence="1">CCMP1594</strain>
    </source>
</reference>
<organism evidence="1">
    <name type="scientific">Eutreptiella gymnastica</name>
    <dbReference type="NCBI Taxonomy" id="73025"/>
    <lineage>
        <taxon>Eukaryota</taxon>
        <taxon>Discoba</taxon>
        <taxon>Euglenozoa</taxon>
        <taxon>Euglenida</taxon>
        <taxon>Spirocuta</taxon>
        <taxon>Euglenophyceae</taxon>
        <taxon>Eutreptiales</taxon>
        <taxon>Eutreptiaceae</taxon>
        <taxon>Eutreptiella</taxon>
    </lineage>
</organism>
<name>A0A7S4CZW1_9EUGL</name>